<dbReference type="RefSeq" id="WP_184937414.1">
    <property type="nucleotide sequence ID" value="NZ_BAAAWZ010000001.1"/>
</dbReference>
<gene>
    <name evidence="1" type="ORF">FHS22_000176</name>
</gene>
<accession>A0A841CXU0</accession>
<name>A0A841CXU0_PLAVE</name>
<reference evidence="1 2" key="1">
    <citation type="submission" date="2020-08" db="EMBL/GenBank/DDBJ databases">
        <title>Genomic Encyclopedia of Type Strains, Phase III (KMG-III): the genomes of soil and plant-associated and newly described type strains.</title>
        <authorList>
            <person name="Whitman W."/>
        </authorList>
    </citation>
    <scope>NUCLEOTIDE SEQUENCE [LARGE SCALE GENOMIC DNA]</scope>
    <source>
        <strain evidence="1 2">CECT 3303</strain>
    </source>
</reference>
<organism evidence="1 2">
    <name type="scientific">Planomonospora venezuelensis</name>
    <dbReference type="NCBI Taxonomy" id="1999"/>
    <lineage>
        <taxon>Bacteria</taxon>
        <taxon>Bacillati</taxon>
        <taxon>Actinomycetota</taxon>
        <taxon>Actinomycetes</taxon>
        <taxon>Streptosporangiales</taxon>
        <taxon>Streptosporangiaceae</taxon>
        <taxon>Planomonospora</taxon>
    </lineage>
</organism>
<dbReference type="Proteomes" id="UP000562352">
    <property type="component" value="Unassembled WGS sequence"/>
</dbReference>
<dbReference type="InterPro" id="IPR025412">
    <property type="entry name" value="DUF4304"/>
</dbReference>
<protein>
    <recommendedName>
        <fullName evidence="3">DUF4304 domain-containing protein</fullName>
    </recommendedName>
</protein>
<dbReference type="EMBL" id="JACHJJ010000001">
    <property type="protein sequence ID" value="MBB5960938.1"/>
    <property type="molecule type" value="Genomic_DNA"/>
</dbReference>
<comment type="caution">
    <text evidence="1">The sequence shown here is derived from an EMBL/GenBank/DDBJ whole genome shotgun (WGS) entry which is preliminary data.</text>
</comment>
<evidence type="ECO:0000313" key="1">
    <source>
        <dbReference type="EMBL" id="MBB5960938.1"/>
    </source>
</evidence>
<keyword evidence="2" id="KW-1185">Reference proteome</keyword>
<dbReference type="Pfam" id="PF14137">
    <property type="entry name" value="DUF4304"/>
    <property type="match status" value="1"/>
</dbReference>
<evidence type="ECO:0008006" key="3">
    <source>
        <dbReference type="Google" id="ProtNLM"/>
    </source>
</evidence>
<dbReference type="AlphaFoldDB" id="A0A841CXU0"/>
<evidence type="ECO:0000313" key="2">
    <source>
        <dbReference type="Proteomes" id="UP000562352"/>
    </source>
</evidence>
<proteinExistence type="predicted"/>
<sequence length="133" mass="15112">MLRDEIAPPLRELGFVGSGQVYRLPDDRHWALLGFQRSTGSTWELLRFTVNLSVVPKELWEQRRSAGRLPPRPAPSTYYGPWTWWSRIGKLLPDGGDHWWDVGPAPDPAVASDVLAGVRDFALPALERRLGRR</sequence>